<evidence type="ECO:0000256" key="1">
    <source>
        <dbReference type="SAM" id="MobiDB-lite"/>
    </source>
</evidence>
<reference evidence="2 3" key="1">
    <citation type="submission" date="2017-01" db="EMBL/GenBank/DDBJ databases">
        <authorList>
            <person name="Varghese N."/>
            <person name="Submissions S."/>
        </authorList>
    </citation>
    <scope>NUCLEOTIDE SEQUENCE [LARGE SCALE GENOMIC DNA]</scope>
    <source>
        <strain evidence="2 3">ATCC 700171</strain>
    </source>
</reference>
<dbReference type="OrthoDB" id="336284at2"/>
<dbReference type="Proteomes" id="UP000323956">
    <property type="component" value="Unassembled WGS sequence"/>
</dbReference>
<dbReference type="EMBL" id="FTMK01000026">
    <property type="protein sequence ID" value="SIR13022.1"/>
    <property type="molecule type" value="Genomic_DNA"/>
</dbReference>
<dbReference type="RefSeq" id="WP_149766539.1">
    <property type="nucleotide sequence ID" value="NZ_FTMK01000026.1"/>
</dbReference>
<evidence type="ECO:0000313" key="3">
    <source>
        <dbReference type="Proteomes" id="UP000323956"/>
    </source>
</evidence>
<sequence>MILTEIQHELKVEQADGESHYVLYDMAWHGAFARERIAPALLPALRAKRINPRNLGHLLSIVQGSSVPDTDIAKIAARKAAGKYDRDLTPTWYATWVGVDPDAAIPAVAARLASLNDPAEQTNLALCFVVALLGGRRQEGRARLAYRTIEHMKTLYLLMATYIREEEDIERSGRGVYSPGLRDDAQDARDALFTFVRETPGKEAYLALMEMERAHPAVKSRPWMGFHAKTKATLDADFPPWNPGQVKEFNDARVATPTNHRELWYFGVERLEALKQDLEHGDESIASILQGTDQETEFRKFIGGWLRDRAGGRYSIPPEEELADAKRPDLRFRGAGFDGPVPVELKVADNWTGPHLLERMEVQLGGDYLRDIRSSRGIFLLVYVGVKQSWDLPGGGRAESFEALLTALRQHWAVLANQYPNVEDLAVVGIDLTRRGIDTKEVKKKREARKAAEKATKPASGKVAGKRRPARGRGKAPGMA</sequence>
<organism evidence="2 3">
    <name type="scientific">Paracoccus thiocyanatus</name>
    <dbReference type="NCBI Taxonomy" id="34006"/>
    <lineage>
        <taxon>Bacteria</taxon>
        <taxon>Pseudomonadati</taxon>
        <taxon>Pseudomonadota</taxon>
        <taxon>Alphaproteobacteria</taxon>
        <taxon>Rhodobacterales</taxon>
        <taxon>Paracoccaceae</taxon>
        <taxon>Paracoccus</taxon>
    </lineage>
</organism>
<proteinExistence type="predicted"/>
<dbReference type="AlphaFoldDB" id="A0A1N6YEG6"/>
<feature type="region of interest" description="Disordered" evidence="1">
    <location>
        <begin position="441"/>
        <end position="480"/>
    </location>
</feature>
<name>A0A1N6YEG6_9RHOB</name>
<evidence type="ECO:0000313" key="2">
    <source>
        <dbReference type="EMBL" id="SIR13022.1"/>
    </source>
</evidence>
<feature type="compositionally biased region" description="Basic residues" evidence="1">
    <location>
        <begin position="464"/>
        <end position="474"/>
    </location>
</feature>
<protein>
    <submittedName>
        <fullName evidence="2">Uncharacterized protein</fullName>
    </submittedName>
</protein>
<gene>
    <name evidence="2" type="ORF">SAMN05421641_12639</name>
</gene>
<accession>A0A1N6YEG6</accession>